<dbReference type="WBParaSite" id="RSKR_0000743300.1">
    <property type="protein sequence ID" value="RSKR_0000743300.1"/>
    <property type="gene ID" value="RSKR_0000743300"/>
</dbReference>
<sequence>MSIGVKTTSDFPWESDTVIEDIVHIMSQNRLYLFDKTFFDCNIRDVGARVCHRGGKYSILEFNEEGEILQIAGGIHDGLKGPEIFSELVFAHNKELYMFEIEDKVGAQLIAFYKWDEEQELWEELHRFDDKVYMSPVIKESEISGIRHRADGKLIKSESDLDPSFDLNIVYFLYSGAGEITLYSFDLSKFSVTQEIVLPAADNPRWDMATHAVNHGSTVYASVGFQGCGFKPFHDEMYVFSHNGKKNIVTNHRANCDDGSFSVTNKVSFSRLLPGSDTIIQGRTWSMFGKAKPTHDGTIWLYSKINDHILGLKKLTNRADNLECDYSSELFFVDVDVINKNLCMEGDQLVIGCLSGYPACGGVQDFANNDHTFTHQEKFEAVVALMFNYSITDAIAALYRHHINNKPSPDCKEKILFWHKNFVYRGSLYLGTIVNPENMGLMNYENKMEFKFVNRKAAMLYFDFVHQRSMSEARRAFENLFPDYSYPEEKDLNEMRNNLYRHGVISPKIELLKDYGGAPVVENKFGNPYTLLVACSMHSVMTITKYDSEFNSFLEMLKAKSFEVRGEELYRKEPEAENMQRSYIEEKNEIIQRSYSTPRMEMAVDLITKGKLSRSQADNVQFRALRGDMTQHNWVTFDSHYEEILSEVMKKPHYDGNVAFQGVSV</sequence>
<organism evidence="1 2">
    <name type="scientific">Rhabditophanes sp. KR3021</name>
    <dbReference type="NCBI Taxonomy" id="114890"/>
    <lineage>
        <taxon>Eukaryota</taxon>
        <taxon>Metazoa</taxon>
        <taxon>Ecdysozoa</taxon>
        <taxon>Nematoda</taxon>
        <taxon>Chromadorea</taxon>
        <taxon>Rhabditida</taxon>
        <taxon>Tylenchina</taxon>
        <taxon>Panagrolaimomorpha</taxon>
        <taxon>Strongyloidoidea</taxon>
        <taxon>Alloionematidae</taxon>
        <taxon>Rhabditophanes</taxon>
    </lineage>
</organism>
<evidence type="ECO:0000313" key="1">
    <source>
        <dbReference type="Proteomes" id="UP000095286"/>
    </source>
</evidence>
<dbReference type="Proteomes" id="UP000095286">
    <property type="component" value="Unplaced"/>
</dbReference>
<name>A0AC35U4R5_9BILA</name>
<evidence type="ECO:0000313" key="2">
    <source>
        <dbReference type="WBParaSite" id="RSKR_0000743300.1"/>
    </source>
</evidence>
<reference evidence="2" key="1">
    <citation type="submission" date="2016-11" db="UniProtKB">
        <authorList>
            <consortium name="WormBaseParasite"/>
        </authorList>
    </citation>
    <scope>IDENTIFICATION</scope>
    <source>
        <strain evidence="2">KR3021</strain>
    </source>
</reference>
<protein>
    <submittedName>
        <fullName evidence="2">Vacuolar protein sorting-associated protein 18 homolog</fullName>
    </submittedName>
</protein>
<accession>A0AC35U4R5</accession>
<proteinExistence type="predicted"/>